<dbReference type="EMBL" id="CACRZD030000002">
    <property type="protein sequence ID" value="CAA6655870.1"/>
    <property type="molecule type" value="Genomic_DNA"/>
</dbReference>
<dbReference type="SUPFAM" id="SSF81301">
    <property type="entry name" value="Nucleotidyltransferase"/>
    <property type="match status" value="1"/>
</dbReference>
<name>A0A7I8IDL2_SPIIN</name>
<dbReference type="Proteomes" id="UP001189122">
    <property type="component" value="Unassembled WGS sequence"/>
</dbReference>
<dbReference type="Gene3D" id="3.30.460.10">
    <property type="entry name" value="Beta Polymerase, domain 2"/>
    <property type="match status" value="1"/>
</dbReference>
<dbReference type="SUPFAM" id="SSF81891">
    <property type="entry name" value="Poly A polymerase C-terminal region-like"/>
    <property type="match status" value="1"/>
</dbReference>
<keyword evidence="8" id="KW-1185">Reference proteome</keyword>
<keyword evidence="4" id="KW-0694">RNA-binding</keyword>
<evidence type="ECO:0000313" key="8">
    <source>
        <dbReference type="Proteomes" id="UP001189122"/>
    </source>
</evidence>
<dbReference type="PANTHER" id="PTHR43051:SF1">
    <property type="entry name" value="POLYNUCLEOTIDE ADENYLYLTRANSFERASE FAMILY PROTEIN"/>
    <property type="match status" value="1"/>
</dbReference>
<dbReference type="InterPro" id="IPR043519">
    <property type="entry name" value="NT_sf"/>
</dbReference>
<reference evidence="7 8" key="1">
    <citation type="submission" date="2019-12" db="EMBL/GenBank/DDBJ databases">
        <authorList>
            <person name="Scholz U."/>
            <person name="Mascher M."/>
            <person name="Fiebig A."/>
        </authorList>
    </citation>
    <scope>NUCLEOTIDE SEQUENCE</scope>
</reference>
<dbReference type="Pfam" id="PF12627">
    <property type="entry name" value="PolyA_pol_RNAbd"/>
    <property type="match status" value="1"/>
</dbReference>
<evidence type="ECO:0000256" key="1">
    <source>
        <dbReference type="ARBA" id="ARBA00007265"/>
    </source>
</evidence>
<dbReference type="Gene3D" id="1.10.3090.10">
    <property type="entry name" value="cca-adding enzyme, domain 2"/>
    <property type="match status" value="1"/>
</dbReference>
<dbReference type="InterPro" id="IPR052191">
    <property type="entry name" value="tRNA_ntf/polyA_polymerase_I"/>
</dbReference>
<dbReference type="AlphaFoldDB" id="A0A7I8IDL2"/>
<sequence>MLILFSKRESEICPQLVTNTSAGERVNQVESTGRLPPSPGNPFPNGPHCFNMSTWKVVDSRVAGISKASISPSTWKVLNILQSREFQAYLVGGCVRDLLLKKTPKDFDVITSATLDEVKREFHRVIVVGRQFPICRVYIKGSIVEVSSFETTRKNAKERKTIISPEMASDCDSNSLIRWKNCLQRDFTINSLFYDPSSNTIYDYVDGIKDAIILRGLRIAARLGLVFSKETAQAIRDFSSSVTTLDKSRLMMEMNSMMAYGAAGPSILLLQKFKLLEILLPIHDAYVSLQMTSESGLLASMLMKLLFCADKFLSADRPSECNALVVWTFASILYHGEWKTAVGFARESASARVRFVPELRSHSENEADDLLLEKVSRLASLVKSSIRAFVDANALAALNAKYCGASRSGLGNPDEVRLVLGKIIIDAMNSGGSRRQGGRTGRP</sequence>
<dbReference type="Pfam" id="PF01743">
    <property type="entry name" value="PolyA_pol"/>
    <property type="match status" value="1"/>
</dbReference>
<keyword evidence="3" id="KW-0547">Nucleotide-binding</keyword>
<dbReference type="InterPro" id="IPR032828">
    <property type="entry name" value="PolyA_RNA-bd"/>
</dbReference>
<dbReference type="GO" id="GO:0000166">
    <property type="term" value="F:nucleotide binding"/>
    <property type="evidence" value="ECO:0007669"/>
    <property type="project" value="UniProtKB-KW"/>
</dbReference>
<organism evidence="7">
    <name type="scientific">Spirodela intermedia</name>
    <name type="common">Intermediate duckweed</name>
    <dbReference type="NCBI Taxonomy" id="51605"/>
    <lineage>
        <taxon>Eukaryota</taxon>
        <taxon>Viridiplantae</taxon>
        <taxon>Streptophyta</taxon>
        <taxon>Embryophyta</taxon>
        <taxon>Tracheophyta</taxon>
        <taxon>Spermatophyta</taxon>
        <taxon>Magnoliopsida</taxon>
        <taxon>Liliopsida</taxon>
        <taxon>Araceae</taxon>
        <taxon>Lemnoideae</taxon>
        <taxon>Spirodela</taxon>
    </lineage>
</organism>
<dbReference type="EMBL" id="LR743589">
    <property type="protein sequence ID" value="CAA2616183.1"/>
    <property type="molecule type" value="Genomic_DNA"/>
</dbReference>
<proteinExistence type="inferred from homology"/>
<evidence type="ECO:0000256" key="2">
    <source>
        <dbReference type="ARBA" id="ARBA00022679"/>
    </source>
</evidence>
<gene>
    <name evidence="7" type="ORF">SI7747_02002410</name>
</gene>
<evidence type="ECO:0000256" key="3">
    <source>
        <dbReference type="ARBA" id="ARBA00022741"/>
    </source>
</evidence>
<feature type="domain" description="Poly A polymerase head" evidence="5">
    <location>
        <begin position="88"/>
        <end position="210"/>
    </location>
</feature>
<dbReference type="PANTHER" id="PTHR43051">
    <property type="entry name" value="POLYNUCLEOTIDE ADENYLYLTRANSFERASE FAMILY PROTEIN"/>
    <property type="match status" value="1"/>
</dbReference>
<dbReference type="GO" id="GO:0016779">
    <property type="term" value="F:nucleotidyltransferase activity"/>
    <property type="evidence" value="ECO:0007669"/>
    <property type="project" value="InterPro"/>
</dbReference>
<dbReference type="GO" id="GO:0001680">
    <property type="term" value="P:tRNA 3'-terminal CCA addition"/>
    <property type="evidence" value="ECO:0007669"/>
    <property type="project" value="UniProtKB-ARBA"/>
</dbReference>
<comment type="similarity">
    <text evidence="1 4">Belongs to the tRNA nucleotidyltransferase/poly(A) polymerase family.</text>
</comment>
<dbReference type="GO" id="GO:0003723">
    <property type="term" value="F:RNA binding"/>
    <property type="evidence" value="ECO:0007669"/>
    <property type="project" value="UniProtKB-KW"/>
</dbReference>
<dbReference type="InterPro" id="IPR002646">
    <property type="entry name" value="PolA_pol_head_dom"/>
</dbReference>
<feature type="domain" description="tRNA nucleotidyltransferase/poly(A) polymerase RNA and SrmB- binding" evidence="6">
    <location>
        <begin position="227"/>
        <end position="285"/>
    </location>
</feature>
<accession>A0A7I8IDL2</accession>
<evidence type="ECO:0000313" key="7">
    <source>
        <dbReference type="EMBL" id="CAA2616183.1"/>
    </source>
</evidence>
<keyword evidence="2 4" id="KW-0808">Transferase</keyword>
<evidence type="ECO:0000256" key="4">
    <source>
        <dbReference type="RuleBase" id="RU003953"/>
    </source>
</evidence>
<dbReference type="CDD" id="cd05398">
    <property type="entry name" value="NT_ClassII-CCAase"/>
    <property type="match status" value="1"/>
</dbReference>
<evidence type="ECO:0000259" key="5">
    <source>
        <dbReference type="Pfam" id="PF01743"/>
    </source>
</evidence>
<protein>
    <submittedName>
        <fullName evidence="7">Uncharacterized protein</fullName>
    </submittedName>
</protein>
<evidence type="ECO:0000259" key="6">
    <source>
        <dbReference type="Pfam" id="PF12627"/>
    </source>
</evidence>